<accession>A0A1G6EUG2</accession>
<gene>
    <name evidence="1" type="ORF">SAMN05660653_03171</name>
</gene>
<name>A0A1G6EUG2_9BACT</name>
<evidence type="ECO:0000313" key="2">
    <source>
        <dbReference type="Proteomes" id="UP000198771"/>
    </source>
</evidence>
<dbReference type="Proteomes" id="UP000198771">
    <property type="component" value="Unassembled WGS sequence"/>
</dbReference>
<protein>
    <submittedName>
        <fullName evidence="1">Uncharacterized protein</fullName>
    </submittedName>
</protein>
<organism evidence="1 2">
    <name type="scientific">Desulfonatronum thiosulfatophilum</name>
    <dbReference type="NCBI Taxonomy" id="617002"/>
    <lineage>
        <taxon>Bacteria</taxon>
        <taxon>Pseudomonadati</taxon>
        <taxon>Thermodesulfobacteriota</taxon>
        <taxon>Desulfovibrionia</taxon>
        <taxon>Desulfovibrionales</taxon>
        <taxon>Desulfonatronaceae</taxon>
        <taxon>Desulfonatronum</taxon>
    </lineage>
</organism>
<dbReference type="EMBL" id="FMXO01000023">
    <property type="protein sequence ID" value="SDB61104.1"/>
    <property type="molecule type" value="Genomic_DNA"/>
</dbReference>
<reference evidence="1 2" key="1">
    <citation type="submission" date="2016-10" db="EMBL/GenBank/DDBJ databases">
        <authorList>
            <person name="de Groot N.N."/>
        </authorList>
    </citation>
    <scope>NUCLEOTIDE SEQUENCE [LARGE SCALE GENOMIC DNA]</scope>
    <source>
        <strain evidence="1 2">ASO4-2</strain>
    </source>
</reference>
<sequence>MLFSDRILDIHVNTMEFLQCCPFNRKTCWVNLTAPAFANIYAILTVRRKIQIQPRMSRWSKKNMVN</sequence>
<dbReference type="AlphaFoldDB" id="A0A1G6EUG2"/>
<evidence type="ECO:0000313" key="1">
    <source>
        <dbReference type="EMBL" id="SDB61104.1"/>
    </source>
</evidence>
<keyword evidence="2" id="KW-1185">Reference proteome</keyword>
<proteinExistence type="predicted"/>